<reference evidence="2" key="1">
    <citation type="journal article" date="2023" name="Int. J. Syst. Evol. Microbiol.">
        <title>Mesoterricola silvestris gen. nov., sp. nov., Mesoterricola sediminis sp. nov., Geothrix oryzae sp. nov., Geothrix edaphica sp. nov., Geothrix rubra sp. nov., and Geothrix limicola sp. nov., six novel members of Acidobacteriota isolated from soils.</title>
        <authorList>
            <person name="Itoh H."/>
            <person name="Sugisawa Y."/>
            <person name="Mise K."/>
            <person name="Xu Z."/>
            <person name="Kuniyasu M."/>
            <person name="Ushijima N."/>
            <person name="Kawano K."/>
            <person name="Kobayashi E."/>
            <person name="Shiratori Y."/>
            <person name="Masuda Y."/>
            <person name="Senoo K."/>
        </authorList>
    </citation>
    <scope>NUCLEOTIDE SEQUENCE</scope>
    <source>
        <strain evidence="2">W786</strain>
    </source>
</reference>
<evidence type="ECO:0000313" key="2">
    <source>
        <dbReference type="EMBL" id="BDU75801.1"/>
    </source>
</evidence>
<gene>
    <name evidence="2" type="ORF">METESE_07590</name>
</gene>
<keyword evidence="3" id="KW-1185">Reference proteome</keyword>
<name>A0AA48KBG4_9BACT</name>
<evidence type="ECO:0000313" key="3">
    <source>
        <dbReference type="Proteomes" id="UP001228113"/>
    </source>
</evidence>
<dbReference type="EMBL" id="AP027081">
    <property type="protein sequence ID" value="BDU75801.1"/>
    <property type="molecule type" value="Genomic_DNA"/>
</dbReference>
<sequence>MRLRLARGLLLLCLAAPCSAARDPWTRQDTLWELSYVAVVAMDCSQSRQIEDGGRYERNPLLPRHPSARQITQLCLLNAAAHAGISYALPRPWRRRFQTVTIALEAAVVTDNYVRAGLRVKF</sequence>
<protein>
    <submittedName>
        <fullName evidence="2">Uncharacterized protein</fullName>
    </submittedName>
</protein>
<evidence type="ECO:0000256" key="1">
    <source>
        <dbReference type="SAM" id="SignalP"/>
    </source>
</evidence>
<accession>A0AA48KBG4</accession>
<keyword evidence="1" id="KW-0732">Signal</keyword>
<proteinExistence type="predicted"/>
<feature type="signal peptide" evidence="1">
    <location>
        <begin position="1"/>
        <end position="20"/>
    </location>
</feature>
<feature type="chain" id="PRO_5041455554" evidence="1">
    <location>
        <begin position="21"/>
        <end position="122"/>
    </location>
</feature>
<organism evidence="2 3">
    <name type="scientific">Mesoterricola sediminis</name>
    <dbReference type="NCBI Taxonomy" id="2927980"/>
    <lineage>
        <taxon>Bacteria</taxon>
        <taxon>Pseudomonadati</taxon>
        <taxon>Acidobacteriota</taxon>
        <taxon>Holophagae</taxon>
        <taxon>Holophagales</taxon>
        <taxon>Holophagaceae</taxon>
        <taxon>Mesoterricola</taxon>
    </lineage>
</organism>
<dbReference type="RefSeq" id="WP_243329267.1">
    <property type="nucleotide sequence ID" value="NZ_AP027081.1"/>
</dbReference>
<dbReference type="AlphaFoldDB" id="A0AA48KBG4"/>
<dbReference type="Proteomes" id="UP001228113">
    <property type="component" value="Chromosome"/>
</dbReference>
<dbReference type="KEGG" id="msea:METESE_07590"/>